<reference evidence="2" key="1">
    <citation type="journal article" date="2022" name="bioRxiv">
        <title>Sequencing and chromosome-scale assembly of the giantPleurodeles waltlgenome.</title>
        <authorList>
            <person name="Brown T."/>
            <person name="Elewa A."/>
            <person name="Iarovenko S."/>
            <person name="Subramanian E."/>
            <person name="Araus A.J."/>
            <person name="Petzold A."/>
            <person name="Susuki M."/>
            <person name="Suzuki K.-i.T."/>
            <person name="Hayashi T."/>
            <person name="Toyoda A."/>
            <person name="Oliveira C."/>
            <person name="Osipova E."/>
            <person name="Leigh N.D."/>
            <person name="Simon A."/>
            <person name="Yun M.H."/>
        </authorList>
    </citation>
    <scope>NUCLEOTIDE SEQUENCE</scope>
    <source>
        <strain evidence="2">20211129_DDA</strain>
        <tissue evidence="2">Liver</tissue>
    </source>
</reference>
<evidence type="ECO:0000313" key="3">
    <source>
        <dbReference type="Proteomes" id="UP001066276"/>
    </source>
</evidence>
<evidence type="ECO:0000256" key="1">
    <source>
        <dbReference type="SAM" id="MobiDB-lite"/>
    </source>
</evidence>
<keyword evidence="3" id="KW-1185">Reference proteome</keyword>
<name>A0AAV7WW59_PLEWA</name>
<accession>A0AAV7WW59</accession>
<dbReference type="EMBL" id="JANPWB010000001">
    <property type="protein sequence ID" value="KAJ1217333.1"/>
    <property type="molecule type" value="Genomic_DNA"/>
</dbReference>
<evidence type="ECO:0000313" key="2">
    <source>
        <dbReference type="EMBL" id="KAJ1217333.1"/>
    </source>
</evidence>
<protein>
    <submittedName>
        <fullName evidence="2">Uncharacterized protein</fullName>
    </submittedName>
</protein>
<proteinExistence type="predicted"/>
<dbReference type="Proteomes" id="UP001066276">
    <property type="component" value="Chromosome 1_1"/>
</dbReference>
<dbReference type="AlphaFoldDB" id="A0AAV7WW59"/>
<comment type="caution">
    <text evidence="2">The sequence shown here is derived from an EMBL/GenBank/DDBJ whole genome shotgun (WGS) entry which is preliminary data.</text>
</comment>
<feature type="region of interest" description="Disordered" evidence="1">
    <location>
        <begin position="1"/>
        <end position="98"/>
    </location>
</feature>
<feature type="compositionally biased region" description="Basic and acidic residues" evidence="1">
    <location>
        <begin position="13"/>
        <end position="24"/>
    </location>
</feature>
<sequence length="177" mass="20240">MTCRHQHVSNTNPEKEISGRKEKACAYLEDGEEAEKTLEEPEHLEKTPEEPEQLEKGGDTGRRRRELDQNYKEAEQRHNKDIEGEQSADDIDKPPVSDLAACHIPGGTWLAQVGAHIRGTATTLFKRGRRKRGTRIEEEEEALLQKKEGTAVRYIKSLKGSMIFFFKHLHNYTLSTN</sequence>
<organism evidence="2 3">
    <name type="scientific">Pleurodeles waltl</name>
    <name type="common">Iberian ribbed newt</name>
    <dbReference type="NCBI Taxonomy" id="8319"/>
    <lineage>
        <taxon>Eukaryota</taxon>
        <taxon>Metazoa</taxon>
        <taxon>Chordata</taxon>
        <taxon>Craniata</taxon>
        <taxon>Vertebrata</taxon>
        <taxon>Euteleostomi</taxon>
        <taxon>Amphibia</taxon>
        <taxon>Batrachia</taxon>
        <taxon>Caudata</taxon>
        <taxon>Salamandroidea</taxon>
        <taxon>Salamandridae</taxon>
        <taxon>Pleurodelinae</taxon>
        <taxon>Pleurodeles</taxon>
    </lineage>
</organism>
<gene>
    <name evidence="2" type="ORF">NDU88_004927</name>
</gene>
<feature type="compositionally biased region" description="Basic and acidic residues" evidence="1">
    <location>
        <begin position="34"/>
        <end position="83"/>
    </location>
</feature>